<protein>
    <submittedName>
        <fullName evidence="2">Uncharacterized protein</fullName>
    </submittedName>
</protein>
<dbReference type="eggNOG" id="arCOG11895">
    <property type="taxonomic scope" value="Archaea"/>
</dbReference>
<evidence type="ECO:0000313" key="4">
    <source>
        <dbReference type="EMBL" id="EMA04430.1"/>
    </source>
</evidence>
<proteinExistence type="predicted"/>
<evidence type="ECO:0000313" key="7">
    <source>
        <dbReference type="Proteomes" id="UP000011603"/>
    </source>
</evidence>
<reference evidence="3 8" key="4">
    <citation type="submission" date="2014-04" db="EMBL/GenBank/DDBJ databases">
        <title>Transcriptional profiles of Haloferax mediterranei on the basis of nitrogen availability.</title>
        <authorList>
            <person name="Bautista V."/>
        </authorList>
    </citation>
    <scope>NUCLEOTIDE SEQUENCE [LARGE SCALE GENOMIC DNA]</scope>
    <source>
        <strain evidence="3">ATCC 33500</strain>
        <strain evidence="8">ATCC 33500 / DSM 1411 / JCM 8866 / NBRC 14739 / NCIMB 2177 / R-4</strain>
    </source>
</reference>
<dbReference type="EMBL" id="CP007551">
    <property type="protein sequence ID" value="AHZ21269.1"/>
    <property type="molecule type" value="Genomic_DNA"/>
</dbReference>
<sequence>MTDDEAEANSTLDGETDEPTDDESDESTVEDGRVNGESQQTADGGMNGQNGYGDETVPHVELDLYELSVRVSGQSTDGLEDVEASATRLMDYLIDHAKKLEDQPDPRGLS</sequence>
<accession>I3R570</accession>
<dbReference type="GeneID" id="40157030"/>
<gene>
    <name evidence="2" type="ordered locus">HFX_1674</name>
    <name evidence="3" type="ORF">BM92_00740</name>
    <name evidence="4" type="ORF">C439_02107</name>
    <name evidence="5" type="ORF">E6P09_11395</name>
</gene>
<dbReference type="EMBL" id="CP001868">
    <property type="protein sequence ID" value="AFK19380.1"/>
    <property type="molecule type" value="Genomic_DNA"/>
</dbReference>
<reference evidence="2 6" key="2">
    <citation type="journal article" date="2012" name="J. Bacteriol.">
        <title>Complete genome sequence of the metabolically versatile halophilic archaeon Haloferax mediterranei, a poly(3-hydroxybutyrate-co-3-hydroxyvalerate) producer.</title>
        <authorList>
            <person name="Han J."/>
            <person name="Zhang F."/>
            <person name="Hou J."/>
            <person name="Liu X."/>
            <person name="Li M."/>
            <person name="Liu H."/>
            <person name="Cai L."/>
            <person name="Zhang B."/>
            <person name="Chen Y."/>
            <person name="Zhou J."/>
            <person name="Hu S."/>
            <person name="Xiang H."/>
        </authorList>
    </citation>
    <scope>NUCLEOTIDE SEQUENCE [LARGE SCALE GENOMIC DNA]</scope>
    <source>
        <strain evidence="6">ATCC 33500 / DSM 1411 / JCM 8866 / NBRC 14739 / NCIMB 2177 / R-4</strain>
        <strain evidence="2">CGMCC 1.2087</strain>
    </source>
</reference>
<feature type="compositionally biased region" description="Acidic residues" evidence="1">
    <location>
        <begin position="14"/>
        <end position="29"/>
    </location>
</feature>
<evidence type="ECO:0000313" key="2">
    <source>
        <dbReference type="EMBL" id="AFK19380.1"/>
    </source>
</evidence>
<evidence type="ECO:0000313" key="3">
    <source>
        <dbReference type="EMBL" id="AHZ21269.1"/>
    </source>
</evidence>
<organism evidence="2 6">
    <name type="scientific">Haloferax mediterranei (strain ATCC 33500 / DSM 1411 / JCM 8866 / NBRC 14739 / NCIMB 2177 / R-4)</name>
    <name type="common">Halobacterium mediterranei</name>
    <dbReference type="NCBI Taxonomy" id="523841"/>
    <lineage>
        <taxon>Archaea</taxon>
        <taxon>Methanobacteriati</taxon>
        <taxon>Methanobacteriota</taxon>
        <taxon>Stenosarchaea group</taxon>
        <taxon>Halobacteria</taxon>
        <taxon>Halobacteriales</taxon>
        <taxon>Haloferacaceae</taxon>
        <taxon>Haloferax</taxon>
    </lineage>
</organism>
<dbReference type="KEGG" id="hme:HFX_1674"/>
<dbReference type="PATRIC" id="fig|523841.21.peg.426"/>
<dbReference type="Proteomes" id="UP000011603">
    <property type="component" value="Unassembled WGS sequence"/>
</dbReference>
<evidence type="ECO:0000313" key="9">
    <source>
        <dbReference type="Proteomes" id="UP000299011"/>
    </source>
</evidence>
<dbReference type="EMBL" id="AOLO01000002">
    <property type="protein sequence ID" value="EMA04430.1"/>
    <property type="molecule type" value="Genomic_DNA"/>
</dbReference>
<dbReference type="OrthoDB" id="291265at2157"/>
<dbReference type="Proteomes" id="UP000299011">
    <property type="component" value="Chromosome"/>
</dbReference>
<dbReference type="PaxDb" id="523841-HFX_1674"/>
<reference evidence="2" key="5">
    <citation type="submission" date="2014-05" db="EMBL/GenBank/DDBJ databases">
        <authorList>
            <person name="Wang L."/>
            <person name="Yang H."/>
            <person name="Xiang H."/>
        </authorList>
    </citation>
    <scope>NUCLEOTIDE SEQUENCE</scope>
    <source>
        <strain evidence="2">CGMCC 1.2087</strain>
    </source>
</reference>
<keyword evidence="7" id="KW-1185">Reference proteome</keyword>
<dbReference type="Proteomes" id="UP000006469">
    <property type="component" value="Chromosome"/>
</dbReference>
<feature type="region of interest" description="Disordered" evidence="1">
    <location>
        <begin position="1"/>
        <end position="59"/>
    </location>
</feature>
<dbReference type="RefSeq" id="WP_004056727.1">
    <property type="nucleotide sequence ID" value="NC_017941.2"/>
</dbReference>
<name>I3R570_HALMT</name>
<reference evidence="5 9" key="6">
    <citation type="submission" date="2019-04" db="EMBL/GenBank/DDBJ databases">
        <title>Methylomes of two halophilic Archaea, Haloarcula marismortui and Haloferax mediterranei.</title>
        <authorList>
            <person name="DasSarma S."/>
            <person name="DasSarma P."/>
            <person name="DasSarma S."/>
            <person name="Fomenkov A."/>
            <person name="Vincze T."/>
            <person name="Anton B.P."/>
            <person name="Roberts R.J."/>
        </authorList>
    </citation>
    <scope>NUCLEOTIDE SEQUENCE [LARGE SCALE GENOMIC DNA]</scope>
    <source>
        <strain evidence="5">ATCC 33500</strain>
        <strain evidence="9">ATCC 33500 / DSM 1411 / JCM 8866 / NBRC 14739 / NCIMB 2177 / R-4</strain>
    </source>
</reference>
<reference evidence="4 7" key="3">
    <citation type="journal article" date="2014" name="PLoS Genet.">
        <title>Phylogenetically driven sequencing of extremely halophilic archaea reveals strategies for static and dynamic osmo-response.</title>
        <authorList>
            <person name="Becker E.A."/>
            <person name="Seitzer P.M."/>
            <person name="Tritt A."/>
            <person name="Larsen D."/>
            <person name="Krusor M."/>
            <person name="Yao A.I."/>
            <person name="Wu D."/>
            <person name="Madern D."/>
            <person name="Eisen J.A."/>
            <person name="Darling A.E."/>
            <person name="Facciotti M.T."/>
        </authorList>
    </citation>
    <scope>NUCLEOTIDE SEQUENCE [LARGE SCALE GENOMIC DNA]</scope>
    <source>
        <strain evidence="4">ATCC 33500</strain>
        <strain evidence="7">ATCC 33500 / DSM 1411 / JCM 8866 / NBRC 14739 / NCIMB 2177 / R-4</strain>
    </source>
</reference>
<dbReference type="STRING" id="523841.HFX_1674"/>
<evidence type="ECO:0000313" key="5">
    <source>
        <dbReference type="EMBL" id="QCQ75844.1"/>
    </source>
</evidence>
<dbReference type="Proteomes" id="UP000027075">
    <property type="component" value="Chromosome"/>
</dbReference>
<dbReference type="Pfam" id="PF26009">
    <property type="entry name" value="DUF8002"/>
    <property type="match status" value="1"/>
</dbReference>
<evidence type="ECO:0000313" key="6">
    <source>
        <dbReference type="Proteomes" id="UP000006469"/>
    </source>
</evidence>
<dbReference type="HOGENOM" id="CLU_2079377_0_0_2"/>
<dbReference type="AlphaFoldDB" id="I3R570"/>
<evidence type="ECO:0000256" key="1">
    <source>
        <dbReference type="SAM" id="MobiDB-lite"/>
    </source>
</evidence>
<dbReference type="EMBL" id="CP039139">
    <property type="protein sequence ID" value="QCQ75844.1"/>
    <property type="molecule type" value="Genomic_DNA"/>
</dbReference>
<reference evidence="2" key="1">
    <citation type="journal article" date="2012" name="Appl. Environ. Microbiol.">
        <title>Identification of the haloarchaeal phasin (PhaP) that functions in polyhydroxyalkanoate accumulation and granule formation in Haloferax mediterranei.</title>
        <authorList>
            <person name="Cai S."/>
            <person name="Cai L."/>
            <person name="Liu H."/>
            <person name="Liu X."/>
            <person name="Han J."/>
            <person name="Zhou J."/>
            <person name="Xiang H."/>
        </authorList>
    </citation>
    <scope>NUCLEOTIDE SEQUENCE</scope>
    <source>
        <strain evidence="2">CGMCC 1.2087</strain>
    </source>
</reference>
<evidence type="ECO:0000313" key="8">
    <source>
        <dbReference type="Proteomes" id="UP000027075"/>
    </source>
</evidence>
<dbReference type="InterPro" id="IPR058315">
    <property type="entry name" value="DUF8002"/>
</dbReference>